<sequence length="221" mass="22672">MGTRLAGVAVLLLLGATICCTARTLFTFEESPYGAGHGIGVGYGGGGGGAAGGSGGGGGGGSGGGYGIVWCAWLWLWREDGAAPVAGGGSGVWYVSWWDHGSGYGGEVEHACGGGYGASGDLQYRIVVDGRTMAVVVVMGHGWRMHGIGYWAGWANGGAWLWRLWDHGIRYGGGAEMVCGGGYGAVGHTYRIAEVASAGWCGVGYGLRWEHNIGYWVVDEN</sequence>
<dbReference type="EMBL" id="CM007390">
    <property type="protein sequence ID" value="ONK56077.1"/>
    <property type="molecule type" value="Genomic_DNA"/>
</dbReference>
<protein>
    <recommendedName>
        <fullName evidence="4">Glycine-rich protein</fullName>
    </recommendedName>
</protein>
<evidence type="ECO:0000256" key="1">
    <source>
        <dbReference type="SAM" id="SignalP"/>
    </source>
</evidence>
<proteinExistence type="predicted"/>
<evidence type="ECO:0000313" key="2">
    <source>
        <dbReference type="EMBL" id="ONK56077.1"/>
    </source>
</evidence>
<dbReference type="AlphaFoldDB" id="A0A5P1E3J5"/>
<feature type="signal peptide" evidence="1">
    <location>
        <begin position="1"/>
        <end position="22"/>
    </location>
</feature>
<keyword evidence="1" id="KW-0732">Signal</keyword>
<organism evidence="2 3">
    <name type="scientific">Asparagus officinalis</name>
    <name type="common">Garden asparagus</name>
    <dbReference type="NCBI Taxonomy" id="4686"/>
    <lineage>
        <taxon>Eukaryota</taxon>
        <taxon>Viridiplantae</taxon>
        <taxon>Streptophyta</taxon>
        <taxon>Embryophyta</taxon>
        <taxon>Tracheophyta</taxon>
        <taxon>Spermatophyta</taxon>
        <taxon>Magnoliopsida</taxon>
        <taxon>Liliopsida</taxon>
        <taxon>Asparagales</taxon>
        <taxon>Asparagaceae</taxon>
        <taxon>Asparagoideae</taxon>
        <taxon>Asparagus</taxon>
    </lineage>
</organism>
<reference evidence="3" key="1">
    <citation type="journal article" date="2017" name="Nat. Commun.">
        <title>The asparagus genome sheds light on the origin and evolution of a young Y chromosome.</title>
        <authorList>
            <person name="Harkess A."/>
            <person name="Zhou J."/>
            <person name="Xu C."/>
            <person name="Bowers J.E."/>
            <person name="Van der Hulst R."/>
            <person name="Ayyampalayam S."/>
            <person name="Mercati F."/>
            <person name="Riccardi P."/>
            <person name="McKain M.R."/>
            <person name="Kakrana A."/>
            <person name="Tang H."/>
            <person name="Ray J."/>
            <person name="Groenendijk J."/>
            <person name="Arikit S."/>
            <person name="Mathioni S.M."/>
            <person name="Nakano M."/>
            <person name="Shan H."/>
            <person name="Telgmann-Rauber A."/>
            <person name="Kanno A."/>
            <person name="Yue Z."/>
            <person name="Chen H."/>
            <person name="Li W."/>
            <person name="Chen Y."/>
            <person name="Xu X."/>
            <person name="Zhang Y."/>
            <person name="Luo S."/>
            <person name="Chen H."/>
            <person name="Gao J."/>
            <person name="Mao Z."/>
            <person name="Pires J.C."/>
            <person name="Luo M."/>
            <person name="Kudrna D."/>
            <person name="Wing R.A."/>
            <person name="Meyers B.C."/>
            <person name="Yi K."/>
            <person name="Kong H."/>
            <person name="Lavrijsen P."/>
            <person name="Sunseri F."/>
            <person name="Falavigna A."/>
            <person name="Ye Y."/>
            <person name="Leebens-Mack J.H."/>
            <person name="Chen G."/>
        </authorList>
    </citation>
    <scope>NUCLEOTIDE SEQUENCE [LARGE SCALE GENOMIC DNA]</scope>
    <source>
        <strain evidence="3">cv. DH0086</strain>
    </source>
</reference>
<evidence type="ECO:0008006" key="4">
    <source>
        <dbReference type="Google" id="ProtNLM"/>
    </source>
</evidence>
<keyword evidence="3" id="KW-1185">Reference proteome</keyword>
<feature type="chain" id="PRO_5024439087" description="Glycine-rich protein" evidence="1">
    <location>
        <begin position="23"/>
        <end position="221"/>
    </location>
</feature>
<name>A0A5P1E3J5_ASPOF</name>
<dbReference type="Gramene" id="ONK56077">
    <property type="protein sequence ID" value="ONK56077"/>
    <property type="gene ID" value="A4U43_C10F3900"/>
</dbReference>
<evidence type="ECO:0000313" key="3">
    <source>
        <dbReference type="Proteomes" id="UP000243459"/>
    </source>
</evidence>
<dbReference type="Proteomes" id="UP000243459">
    <property type="component" value="Chromosome 10"/>
</dbReference>
<accession>A0A5P1E3J5</accession>
<gene>
    <name evidence="2" type="ORF">A4U43_C10F3900</name>
</gene>